<feature type="region of interest" description="Disordered" evidence="1">
    <location>
        <begin position="58"/>
        <end position="80"/>
    </location>
</feature>
<evidence type="ECO:0000313" key="2">
    <source>
        <dbReference type="EMBL" id="GMN40478.1"/>
    </source>
</evidence>
<keyword evidence="3" id="KW-1185">Reference proteome</keyword>
<organism evidence="2 3">
    <name type="scientific">Ficus carica</name>
    <name type="common">Common fig</name>
    <dbReference type="NCBI Taxonomy" id="3494"/>
    <lineage>
        <taxon>Eukaryota</taxon>
        <taxon>Viridiplantae</taxon>
        <taxon>Streptophyta</taxon>
        <taxon>Embryophyta</taxon>
        <taxon>Tracheophyta</taxon>
        <taxon>Spermatophyta</taxon>
        <taxon>Magnoliopsida</taxon>
        <taxon>eudicotyledons</taxon>
        <taxon>Gunneridae</taxon>
        <taxon>Pentapetalae</taxon>
        <taxon>rosids</taxon>
        <taxon>fabids</taxon>
        <taxon>Rosales</taxon>
        <taxon>Moraceae</taxon>
        <taxon>Ficeae</taxon>
        <taxon>Ficus</taxon>
    </lineage>
</organism>
<sequence>MPNSWMAILGVHGLVDQEDLMVGCGLMDVEGCPWTTPLVWGGRPESFLIKSPRLSPRMLTRAHSERRKSSSKPIALNGEPSANPLPSLSLYENHHATSQIGGALMTEADSCCLLSLPFAMLYQDYFGPCHFCPHYAALDLDLAIKTRVWNEQKEKLEKELRSAQDSKSYRNDKLVDKEVDAEILQLIGYFSNTKDKEDEGRLDEVVEAMTR</sequence>
<comment type="caution">
    <text evidence="2">The sequence shown here is derived from an EMBL/GenBank/DDBJ whole genome shotgun (WGS) entry which is preliminary data.</text>
</comment>
<gene>
    <name evidence="2" type="ORF">TIFTF001_009704</name>
</gene>
<dbReference type="AlphaFoldDB" id="A0AA88CZ66"/>
<name>A0AA88CZ66_FICCA</name>
<dbReference type="Proteomes" id="UP001187192">
    <property type="component" value="Unassembled WGS sequence"/>
</dbReference>
<evidence type="ECO:0000256" key="1">
    <source>
        <dbReference type="SAM" id="MobiDB-lite"/>
    </source>
</evidence>
<reference evidence="2" key="1">
    <citation type="submission" date="2023-07" db="EMBL/GenBank/DDBJ databases">
        <title>draft genome sequence of fig (Ficus carica).</title>
        <authorList>
            <person name="Takahashi T."/>
            <person name="Nishimura K."/>
        </authorList>
    </citation>
    <scope>NUCLEOTIDE SEQUENCE</scope>
</reference>
<protein>
    <submittedName>
        <fullName evidence="2">Uncharacterized protein</fullName>
    </submittedName>
</protein>
<accession>A0AA88CZ66</accession>
<proteinExistence type="predicted"/>
<dbReference type="EMBL" id="BTGU01000011">
    <property type="protein sequence ID" value="GMN40478.1"/>
    <property type="molecule type" value="Genomic_DNA"/>
</dbReference>
<evidence type="ECO:0000313" key="3">
    <source>
        <dbReference type="Proteomes" id="UP001187192"/>
    </source>
</evidence>